<protein>
    <recommendedName>
        <fullName evidence="4">Centrosomal protein kizuna</fullName>
    </recommendedName>
    <alternativeName>
        <fullName evidence="9">Polo-like kinase 1 substrate 1</fullName>
    </alternativeName>
</protein>
<dbReference type="AlphaFoldDB" id="R7UGJ3"/>
<feature type="region of interest" description="Disordered" evidence="10">
    <location>
        <begin position="128"/>
        <end position="441"/>
    </location>
</feature>
<dbReference type="EnsemblMetazoa" id="CapteT220716">
    <property type="protein sequence ID" value="CapteP220716"/>
    <property type="gene ID" value="CapteG220716"/>
</dbReference>
<feature type="compositionally biased region" description="Acidic residues" evidence="10">
    <location>
        <begin position="247"/>
        <end position="256"/>
    </location>
</feature>
<accession>R7UGJ3</accession>
<organism evidence="11">
    <name type="scientific">Capitella teleta</name>
    <name type="common">Polychaete worm</name>
    <dbReference type="NCBI Taxonomy" id="283909"/>
    <lineage>
        <taxon>Eukaryota</taxon>
        <taxon>Metazoa</taxon>
        <taxon>Spiralia</taxon>
        <taxon>Lophotrochozoa</taxon>
        <taxon>Annelida</taxon>
        <taxon>Polychaeta</taxon>
        <taxon>Sedentaria</taxon>
        <taxon>Scolecida</taxon>
        <taxon>Capitellidae</taxon>
        <taxon>Capitella</taxon>
    </lineage>
</organism>
<keyword evidence="13" id="KW-1185">Reference proteome</keyword>
<dbReference type="PANTHER" id="PTHR16299">
    <property type="entry name" value="CENTROSOMAL PROTEIN KIZUNA"/>
    <property type="match status" value="1"/>
</dbReference>
<evidence type="ECO:0000256" key="4">
    <source>
        <dbReference type="ARBA" id="ARBA00013872"/>
    </source>
</evidence>
<feature type="compositionally biased region" description="Polar residues" evidence="10">
    <location>
        <begin position="379"/>
        <end position="397"/>
    </location>
</feature>
<evidence type="ECO:0000256" key="10">
    <source>
        <dbReference type="SAM" id="MobiDB-lite"/>
    </source>
</evidence>
<comment type="subcellular location">
    <subcellularLocation>
        <location evidence="1">Cytoplasm</location>
        <location evidence="1">Cytoskeleton</location>
        <location evidence="1">Cilium basal body</location>
    </subcellularLocation>
    <subcellularLocation>
        <location evidence="2">Cytoplasm</location>
        <location evidence="2">Cytoskeleton</location>
        <location evidence="2">Microtubule organizing center</location>
        <location evidence="2">Centrosome</location>
    </subcellularLocation>
</comment>
<evidence type="ECO:0000256" key="5">
    <source>
        <dbReference type="ARBA" id="ARBA00022490"/>
    </source>
</evidence>
<dbReference type="HOGENOM" id="CLU_621500_0_0_1"/>
<evidence type="ECO:0000256" key="9">
    <source>
        <dbReference type="ARBA" id="ARBA00031153"/>
    </source>
</evidence>
<evidence type="ECO:0000256" key="2">
    <source>
        <dbReference type="ARBA" id="ARBA00004300"/>
    </source>
</evidence>
<evidence type="ECO:0000256" key="1">
    <source>
        <dbReference type="ARBA" id="ARBA00004120"/>
    </source>
</evidence>
<sequence length="441" mass="48125">MRKEIIANANRGIPLSYMDGSSISMAVLDQLPLLVYYSCDGGYLLSDSLIYRPPYDLTEENLREKIHPTCHSFWGRLYVHFVQLIKYEIMSPEEVASHFAPLLIGEDSPHEEKAKQLLTALLESVDPEDVLHSPNSTSTFSTLPSPRKPKQHVTIPRENDTLQDEDASDGGVGLSKKLSDASNRAPLHMPDVGKEEEEVESPSIQENEPPEPPKMNTRDTPLTQTAAYRQLLGDTISSQQKTMSYEASDDSSDEIENQLGLTSPRNQAIREEPSGVDDEPPKTDLSATAPVASKPSWFSDMQRPATATTQPTTQPPPAQISKDDFSDNDLDPASTGGYQPSALGNTGRSDSKPNRLNNQSKRTVNIAAIVSGDVDEDSSTFSLASEPTALSSTTRSLGSAAKTPKKPAFMFGDSDTEDDVSLPGGRKNTLGSDRDDFDFYG</sequence>
<dbReference type="OrthoDB" id="8015657at2759"/>
<evidence type="ECO:0000256" key="3">
    <source>
        <dbReference type="ARBA" id="ARBA00010767"/>
    </source>
</evidence>
<keyword evidence="6" id="KW-0206">Cytoskeleton</keyword>
<dbReference type="GO" id="GO:0007051">
    <property type="term" value="P:spindle organization"/>
    <property type="evidence" value="ECO:0007669"/>
    <property type="project" value="InterPro"/>
</dbReference>
<reference evidence="11 13" key="2">
    <citation type="journal article" date="2013" name="Nature">
        <title>Insights into bilaterian evolution from three spiralian genomes.</title>
        <authorList>
            <person name="Simakov O."/>
            <person name="Marletaz F."/>
            <person name="Cho S.J."/>
            <person name="Edsinger-Gonzales E."/>
            <person name="Havlak P."/>
            <person name="Hellsten U."/>
            <person name="Kuo D.H."/>
            <person name="Larsson T."/>
            <person name="Lv J."/>
            <person name="Arendt D."/>
            <person name="Savage R."/>
            <person name="Osoegawa K."/>
            <person name="de Jong P."/>
            <person name="Grimwood J."/>
            <person name="Chapman J.A."/>
            <person name="Shapiro H."/>
            <person name="Aerts A."/>
            <person name="Otillar R.P."/>
            <person name="Terry A.Y."/>
            <person name="Boore J.L."/>
            <person name="Grigoriev I.V."/>
            <person name="Lindberg D.R."/>
            <person name="Seaver E.C."/>
            <person name="Weisblat D.A."/>
            <person name="Putnam N.H."/>
            <person name="Rokhsar D.S."/>
        </authorList>
    </citation>
    <scope>NUCLEOTIDE SEQUENCE</scope>
    <source>
        <strain evidence="11 13">I ESC-2004</strain>
    </source>
</reference>
<feature type="compositionally biased region" description="Polar residues" evidence="10">
    <location>
        <begin position="336"/>
        <end position="363"/>
    </location>
</feature>
<feature type="compositionally biased region" description="Polar residues" evidence="10">
    <location>
        <begin position="218"/>
        <end position="227"/>
    </location>
</feature>
<evidence type="ECO:0000313" key="12">
    <source>
        <dbReference type="EnsemblMetazoa" id="CapteP220716"/>
    </source>
</evidence>
<comment type="similarity">
    <text evidence="3">Belongs to the kizuna family.</text>
</comment>
<evidence type="ECO:0000256" key="6">
    <source>
        <dbReference type="ARBA" id="ARBA00023212"/>
    </source>
</evidence>
<reference evidence="12" key="3">
    <citation type="submission" date="2015-06" db="UniProtKB">
        <authorList>
            <consortium name="EnsemblMetazoa"/>
        </authorList>
    </citation>
    <scope>IDENTIFICATION</scope>
</reference>
<name>R7UGJ3_CAPTE</name>
<dbReference type="EMBL" id="AMQN01008651">
    <property type="status" value="NOT_ANNOTATED_CDS"/>
    <property type="molecule type" value="Genomic_DNA"/>
</dbReference>
<evidence type="ECO:0000256" key="8">
    <source>
        <dbReference type="ARBA" id="ARBA00024919"/>
    </source>
</evidence>
<dbReference type="PANTHER" id="PTHR16299:SF2">
    <property type="entry name" value="CENTROSOMAL PROTEIN KIZUNA"/>
    <property type="match status" value="1"/>
</dbReference>
<evidence type="ECO:0000256" key="7">
    <source>
        <dbReference type="ARBA" id="ARBA00023273"/>
    </source>
</evidence>
<dbReference type="GO" id="GO:0005813">
    <property type="term" value="C:centrosome"/>
    <property type="evidence" value="ECO:0007669"/>
    <property type="project" value="UniProtKB-SubCell"/>
</dbReference>
<feature type="compositionally biased region" description="Polar residues" evidence="10">
    <location>
        <begin position="235"/>
        <end position="245"/>
    </location>
</feature>
<reference evidence="13" key="1">
    <citation type="submission" date="2012-12" db="EMBL/GenBank/DDBJ databases">
        <authorList>
            <person name="Hellsten U."/>
            <person name="Grimwood J."/>
            <person name="Chapman J.A."/>
            <person name="Shapiro H."/>
            <person name="Aerts A."/>
            <person name="Otillar R.P."/>
            <person name="Terry A.Y."/>
            <person name="Boore J.L."/>
            <person name="Simakov O."/>
            <person name="Marletaz F."/>
            <person name="Cho S.-J."/>
            <person name="Edsinger-Gonzales E."/>
            <person name="Havlak P."/>
            <person name="Kuo D.-H."/>
            <person name="Larsson T."/>
            <person name="Lv J."/>
            <person name="Arendt D."/>
            <person name="Savage R."/>
            <person name="Osoegawa K."/>
            <person name="de Jong P."/>
            <person name="Lindberg D.R."/>
            <person name="Seaver E.C."/>
            <person name="Weisblat D.A."/>
            <person name="Putnam N.H."/>
            <person name="Grigoriev I.V."/>
            <person name="Rokhsar D.S."/>
        </authorList>
    </citation>
    <scope>NUCLEOTIDE SEQUENCE</scope>
    <source>
        <strain evidence="13">I ESC-2004</strain>
    </source>
</reference>
<keyword evidence="5" id="KW-0963">Cytoplasm</keyword>
<dbReference type="InterPro" id="IPR026742">
    <property type="entry name" value="Centrosomal_kizuma"/>
</dbReference>
<dbReference type="Proteomes" id="UP000014760">
    <property type="component" value="Unassembled WGS sequence"/>
</dbReference>
<evidence type="ECO:0000313" key="11">
    <source>
        <dbReference type="EMBL" id="ELU02903.1"/>
    </source>
</evidence>
<proteinExistence type="inferred from homology"/>
<dbReference type="EMBL" id="KB303655">
    <property type="protein sequence ID" value="ELU02903.1"/>
    <property type="molecule type" value="Genomic_DNA"/>
</dbReference>
<evidence type="ECO:0000313" key="13">
    <source>
        <dbReference type="Proteomes" id="UP000014760"/>
    </source>
</evidence>
<feature type="non-terminal residue" evidence="11">
    <location>
        <position position="1"/>
    </location>
</feature>
<keyword evidence="7" id="KW-0966">Cell projection</keyword>
<comment type="function">
    <text evidence="8">Centrosomal protein required for establishing a robust mitotic centrosome architecture that can endure the forces that converge on the centrosomes during spindle formation. Required for stabilizing the expanded pericentriolar material around the centriole.</text>
</comment>
<feature type="compositionally biased region" description="Polar residues" evidence="10">
    <location>
        <begin position="133"/>
        <end position="144"/>
    </location>
</feature>
<gene>
    <name evidence="11" type="ORF">CAPTEDRAFT_220716</name>
</gene>